<dbReference type="SMART" id="SM00110">
    <property type="entry name" value="C1Q"/>
    <property type="match status" value="1"/>
</dbReference>
<dbReference type="InterPro" id="IPR050822">
    <property type="entry name" value="Cerebellin_Synaptic_Org"/>
</dbReference>
<sequence>MQVACLSRILLVCFTLFVVNNAKKDQCCANDVLQKSIKYQFDLIDKNAGYGCSSSGEDKTALLARLGKNLSNLSKHSTLIFQTVLTNIGDGYNPSNGVFTSQRKGAYFFSWTTLTKIGNIFLIEIVLNGNQVGVRHHGHGNRHSDANQPSTQNAVVAMQKGDRVWIRAISDI</sequence>
<dbReference type="Gene3D" id="2.60.120.40">
    <property type="match status" value="1"/>
</dbReference>
<organism evidence="6 7">
    <name type="scientific">Mytilus galloprovincialis</name>
    <name type="common">Mediterranean mussel</name>
    <dbReference type="NCBI Taxonomy" id="29158"/>
    <lineage>
        <taxon>Eukaryota</taxon>
        <taxon>Metazoa</taxon>
        <taxon>Spiralia</taxon>
        <taxon>Lophotrochozoa</taxon>
        <taxon>Mollusca</taxon>
        <taxon>Bivalvia</taxon>
        <taxon>Autobranchia</taxon>
        <taxon>Pteriomorphia</taxon>
        <taxon>Mytilida</taxon>
        <taxon>Mytiloidea</taxon>
        <taxon>Mytilidae</taxon>
        <taxon>Mytilinae</taxon>
        <taxon>Mytilus</taxon>
    </lineage>
</organism>
<dbReference type="PRINTS" id="PR00007">
    <property type="entry name" value="COMPLEMNTC1Q"/>
</dbReference>
<evidence type="ECO:0000256" key="3">
    <source>
        <dbReference type="ARBA" id="ARBA00022729"/>
    </source>
</evidence>
<evidence type="ECO:0000313" key="7">
    <source>
        <dbReference type="Proteomes" id="UP000596742"/>
    </source>
</evidence>
<comment type="subcellular location">
    <subcellularLocation>
        <location evidence="1">Secreted</location>
    </subcellularLocation>
</comment>
<dbReference type="EMBL" id="UYJE01000806">
    <property type="protein sequence ID" value="VDH96664.1"/>
    <property type="molecule type" value="Genomic_DNA"/>
</dbReference>
<evidence type="ECO:0000256" key="4">
    <source>
        <dbReference type="SAM" id="SignalP"/>
    </source>
</evidence>
<feature type="signal peptide" evidence="4">
    <location>
        <begin position="1"/>
        <end position="22"/>
    </location>
</feature>
<name>A0A8B6BXE2_MYTGA</name>
<dbReference type="SUPFAM" id="SSF49842">
    <property type="entry name" value="TNF-like"/>
    <property type="match status" value="1"/>
</dbReference>
<dbReference type="InterPro" id="IPR008983">
    <property type="entry name" value="Tumour_necrosis_fac-like_dom"/>
</dbReference>
<dbReference type="OrthoDB" id="6040257at2759"/>
<dbReference type="PANTHER" id="PTHR22923:SF116">
    <property type="entry name" value="C1Q DOMAIN-CONTAINING PROTEIN"/>
    <property type="match status" value="1"/>
</dbReference>
<evidence type="ECO:0000256" key="2">
    <source>
        <dbReference type="ARBA" id="ARBA00022525"/>
    </source>
</evidence>
<dbReference type="Proteomes" id="UP000596742">
    <property type="component" value="Unassembled WGS sequence"/>
</dbReference>
<evidence type="ECO:0000256" key="1">
    <source>
        <dbReference type="ARBA" id="ARBA00004613"/>
    </source>
</evidence>
<keyword evidence="7" id="KW-1185">Reference proteome</keyword>
<evidence type="ECO:0000259" key="5">
    <source>
        <dbReference type="PROSITE" id="PS50871"/>
    </source>
</evidence>
<dbReference type="AlphaFoldDB" id="A0A8B6BXE2"/>
<gene>
    <name evidence="6" type="ORF">MGAL_10B040972</name>
</gene>
<evidence type="ECO:0000313" key="6">
    <source>
        <dbReference type="EMBL" id="VDH96664.1"/>
    </source>
</evidence>
<dbReference type="PROSITE" id="PS50871">
    <property type="entry name" value="C1Q"/>
    <property type="match status" value="1"/>
</dbReference>
<feature type="chain" id="PRO_5032875881" description="C1q domain-containing protein" evidence="4">
    <location>
        <begin position="23"/>
        <end position="172"/>
    </location>
</feature>
<reference evidence="6" key="1">
    <citation type="submission" date="2018-11" db="EMBL/GenBank/DDBJ databases">
        <authorList>
            <person name="Alioto T."/>
            <person name="Alioto T."/>
        </authorList>
    </citation>
    <scope>NUCLEOTIDE SEQUENCE</scope>
</reference>
<dbReference type="PANTHER" id="PTHR22923">
    <property type="entry name" value="CEREBELLIN-RELATED"/>
    <property type="match status" value="1"/>
</dbReference>
<keyword evidence="3 4" id="KW-0732">Signal</keyword>
<dbReference type="Pfam" id="PF00386">
    <property type="entry name" value="C1q"/>
    <property type="match status" value="1"/>
</dbReference>
<protein>
    <recommendedName>
        <fullName evidence="5">C1q domain-containing protein</fullName>
    </recommendedName>
</protein>
<keyword evidence="2" id="KW-0964">Secreted</keyword>
<accession>A0A8B6BXE2</accession>
<dbReference type="GO" id="GO:0005576">
    <property type="term" value="C:extracellular region"/>
    <property type="evidence" value="ECO:0007669"/>
    <property type="project" value="UniProtKB-SubCell"/>
</dbReference>
<feature type="domain" description="C1q" evidence="5">
    <location>
        <begin position="55"/>
        <end position="172"/>
    </location>
</feature>
<proteinExistence type="predicted"/>
<comment type="caution">
    <text evidence="6">The sequence shown here is derived from an EMBL/GenBank/DDBJ whole genome shotgun (WGS) entry which is preliminary data.</text>
</comment>
<dbReference type="InterPro" id="IPR001073">
    <property type="entry name" value="C1q_dom"/>
</dbReference>